<accession>A0ABV0QBZ2</accession>
<gene>
    <name evidence="1" type="ORF">XENOCAPTIV_023415</name>
</gene>
<dbReference type="EMBL" id="JAHRIN010005339">
    <property type="protein sequence ID" value="MEQ2193088.1"/>
    <property type="molecule type" value="Genomic_DNA"/>
</dbReference>
<reference evidence="1 2" key="1">
    <citation type="submission" date="2021-06" db="EMBL/GenBank/DDBJ databases">
        <authorList>
            <person name="Palmer J.M."/>
        </authorList>
    </citation>
    <scope>NUCLEOTIDE SEQUENCE [LARGE SCALE GENOMIC DNA]</scope>
    <source>
        <strain evidence="1 2">XC_2019</strain>
        <tissue evidence="1">Muscle</tissue>
    </source>
</reference>
<dbReference type="Proteomes" id="UP001434883">
    <property type="component" value="Unassembled WGS sequence"/>
</dbReference>
<comment type="caution">
    <text evidence="1">The sequence shown here is derived from an EMBL/GenBank/DDBJ whole genome shotgun (WGS) entry which is preliminary data.</text>
</comment>
<evidence type="ECO:0000313" key="1">
    <source>
        <dbReference type="EMBL" id="MEQ2193088.1"/>
    </source>
</evidence>
<keyword evidence="2" id="KW-1185">Reference proteome</keyword>
<sequence length="142" mass="15516">MTGWVLAEHRTDDSVQPADPNHAAVLTQTMSSSGEIPVITTLEQWIRVATANPNHSTSCDLVELLGDTMELLLSSVLEKLQNKQFTDETMEAVVGNVVPEPIAQVLDVEDVGSKSTEYLNRLIVKRDGEDEIQLLLQQGSCG</sequence>
<evidence type="ECO:0000313" key="2">
    <source>
        <dbReference type="Proteomes" id="UP001434883"/>
    </source>
</evidence>
<proteinExistence type="predicted"/>
<protein>
    <submittedName>
        <fullName evidence="1">Uncharacterized protein</fullName>
    </submittedName>
</protein>
<organism evidence="1 2">
    <name type="scientific">Xenoophorus captivus</name>
    <dbReference type="NCBI Taxonomy" id="1517983"/>
    <lineage>
        <taxon>Eukaryota</taxon>
        <taxon>Metazoa</taxon>
        <taxon>Chordata</taxon>
        <taxon>Craniata</taxon>
        <taxon>Vertebrata</taxon>
        <taxon>Euteleostomi</taxon>
        <taxon>Actinopterygii</taxon>
        <taxon>Neopterygii</taxon>
        <taxon>Teleostei</taxon>
        <taxon>Neoteleostei</taxon>
        <taxon>Acanthomorphata</taxon>
        <taxon>Ovalentaria</taxon>
        <taxon>Atherinomorphae</taxon>
        <taxon>Cyprinodontiformes</taxon>
        <taxon>Goodeidae</taxon>
        <taxon>Xenoophorus</taxon>
    </lineage>
</organism>
<name>A0ABV0QBZ2_9TELE</name>